<proteinExistence type="predicted"/>
<feature type="domain" description="DUF2268" evidence="1">
    <location>
        <begin position="95"/>
        <end position="287"/>
    </location>
</feature>
<dbReference type="EMBL" id="QYAC01000003">
    <property type="protein sequence ID" value="MBL3679105.1"/>
    <property type="molecule type" value="Genomic_DNA"/>
</dbReference>
<sequence>MSISVIDTATTMRAVLTAPESARQNLLRELWAPVAPMYSFVPGGVDLAAVHAQNFGFPTTHSIPEVLEACDTLANARAWERIGHALQHGISALRAANPRITIPDLTVLLVLGDPSNPHFMEEVQGLSGFGGISGFIVITVWPTERIMSRLEAIVVHELHHNLRYSPGGVLWDPQTVTVGEHVVSEGLADVCAVELTGADGLTHFVSAETRADDAVLARIATGLDVTGMGDFAAWVLGDATAHLFGTAPVGLPTGAGYAAGARIVQAYLAAEGTTAAASLHTPAAEILRIALPALNLAPPQSAAD</sequence>
<name>A0ABS1SEX4_9MICO</name>
<organism evidence="2 3">
    <name type="scientific">Leucobacter chromiireducens subsp. solipictus</name>
    <dbReference type="NCBI Taxonomy" id="398235"/>
    <lineage>
        <taxon>Bacteria</taxon>
        <taxon>Bacillati</taxon>
        <taxon>Actinomycetota</taxon>
        <taxon>Actinomycetes</taxon>
        <taxon>Micrococcales</taxon>
        <taxon>Microbacteriaceae</taxon>
        <taxon>Leucobacter</taxon>
    </lineage>
</organism>
<evidence type="ECO:0000313" key="2">
    <source>
        <dbReference type="EMBL" id="MBL3679105.1"/>
    </source>
</evidence>
<evidence type="ECO:0000313" key="3">
    <source>
        <dbReference type="Proteomes" id="UP001645859"/>
    </source>
</evidence>
<evidence type="ECO:0000259" key="1">
    <source>
        <dbReference type="Pfam" id="PF10026"/>
    </source>
</evidence>
<dbReference type="InterPro" id="IPR018728">
    <property type="entry name" value="DUF2268"/>
</dbReference>
<keyword evidence="3" id="KW-1185">Reference proteome</keyword>
<protein>
    <submittedName>
        <fullName evidence="2">Peptidase</fullName>
    </submittedName>
</protein>
<dbReference type="Pfam" id="PF10026">
    <property type="entry name" value="DUF2268"/>
    <property type="match status" value="1"/>
</dbReference>
<accession>A0ABS1SEX4</accession>
<gene>
    <name evidence="2" type="ORF">D3230_07310</name>
</gene>
<reference evidence="2 3" key="1">
    <citation type="submission" date="2018-09" db="EMBL/GenBank/DDBJ databases">
        <title>Comparative genomics of Leucobacter spp.</title>
        <authorList>
            <person name="Reis A.C."/>
            <person name="Kolvenbach B.A."/>
            <person name="Corvini P.F.X."/>
            <person name="Nunes O.C."/>
        </authorList>
    </citation>
    <scope>NUCLEOTIDE SEQUENCE [LARGE SCALE GENOMIC DNA]</scope>
    <source>
        <strain evidence="2 3">TAN 31504</strain>
    </source>
</reference>
<comment type="caution">
    <text evidence="2">The sequence shown here is derived from an EMBL/GenBank/DDBJ whole genome shotgun (WGS) entry which is preliminary data.</text>
</comment>
<dbReference type="RefSeq" id="WP_202344365.1">
    <property type="nucleotide sequence ID" value="NZ_BAAAPI010000013.1"/>
</dbReference>
<dbReference type="Proteomes" id="UP001645859">
    <property type="component" value="Unassembled WGS sequence"/>
</dbReference>